<evidence type="ECO:0000313" key="1">
    <source>
        <dbReference type="EMBL" id="SCV67971.1"/>
    </source>
</evidence>
<reference evidence="2" key="1">
    <citation type="submission" date="2016-09" db="EMBL/GenBank/DDBJ databases">
        <authorList>
            <person name="Jeantristanb JTB J.-T."/>
            <person name="Ricardo R."/>
        </authorList>
    </citation>
    <scope>NUCLEOTIDE SEQUENCE [LARGE SCALE GENOMIC DNA]</scope>
</reference>
<dbReference type="Proteomes" id="UP000198372">
    <property type="component" value="Unassembled WGS sequence"/>
</dbReference>
<accession>A0A238F7B7</accession>
<dbReference type="AlphaFoldDB" id="A0A238F7B7"/>
<proteinExistence type="predicted"/>
<protein>
    <submittedName>
        <fullName evidence="1">BQ2448_92 protein</fullName>
    </submittedName>
</protein>
<gene>
    <name evidence="1" type="ORF">BQ2448_92</name>
</gene>
<organism evidence="1 2">
    <name type="scientific">Microbotryum intermedium</name>
    <dbReference type="NCBI Taxonomy" id="269621"/>
    <lineage>
        <taxon>Eukaryota</taxon>
        <taxon>Fungi</taxon>
        <taxon>Dikarya</taxon>
        <taxon>Basidiomycota</taxon>
        <taxon>Pucciniomycotina</taxon>
        <taxon>Microbotryomycetes</taxon>
        <taxon>Microbotryales</taxon>
        <taxon>Microbotryaceae</taxon>
        <taxon>Microbotryum</taxon>
    </lineage>
</organism>
<name>A0A238F7B7_9BASI</name>
<dbReference type="EMBL" id="FMSP01000003">
    <property type="protein sequence ID" value="SCV67971.1"/>
    <property type="molecule type" value="Genomic_DNA"/>
</dbReference>
<sequence>MTPRASADGDEKFSPHVQTEGNIMHHLGVLGQQRVKICVVDDGVDFETPLLGGGFGTGFKTAIREAQRRECMSWKLPS</sequence>
<keyword evidence="2" id="KW-1185">Reference proteome</keyword>
<evidence type="ECO:0000313" key="2">
    <source>
        <dbReference type="Proteomes" id="UP000198372"/>
    </source>
</evidence>